<keyword evidence="2" id="KW-1185">Reference proteome</keyword>
<protein>
    <submittedName>
        <fullName evidence="1">Uncharacterized protein</fullName>
    </submittedName>
</protein>
<organism evidence="1 2">
    <name type="scientific">Boletus reticuloceps</name>
    <dbReference type="NCBI Taxonomy" id="495285"/>
    <lineage>
        <taxon>Eukaryota</taxon>
        <taxon>Fungi</taxon>
        <taxon>Dikarya</taxon>
        <taxon>Basidiomycota</taxon>
        <taxon>Agaricomycotina</taxon>
        <taxon>Agaricomycetes</taxon>
        <taxon>Agaricomycetidae</taxon>
        <taxon>Boletales</taxon>
        <taxon>Boletineae</taxon>
        <taxon>Boletaceae</taxon>
        <taxon>Boletoideae</taxon>
        <taxon>Boletus</taxon>
    </lineage>
</organism>
<proteinExistence type="predicted"/>
<dbReference type="Proteomes" id="UP000683000">
    <property type="component" value="Unassembled WGS sequence"/>
</dbReference>
<comment type="caution">
    <text evidence="1">The sequence shown here is derived from an EMBL/GenBank/DDBJ whole genome shotgun (WGS) entry which is preliminary data.</text>
</comment>
<evidence type="ECO:0000313" key="2">
    <source>
        <dbReference type="Proteomes" id="UP000683000"/>
    </source>
</evidence>
<sequence length="59" mass="6686">MPPISALCPSKLTVWPYPMIGRRQLHPSQSFGLPFVMTSCPTQFTFPRRILLGPCETHD</sequence>
<gene>
    <name evidence="1" type="ORF">JVT61DRAFT_3480</name>
</gene>
<name>A0A8I3A800_9AGAM</name>
<reference evidence="1" key="1">
    <citation type="submission" date="2021-03" db="EMBL/GenBank/DDBJ databases">
        <title>Evolutionary innovations through gain and loss of genes in the ectomycorrhizal Boletales.</title>
        <authorList>
            <person name="Wu G."/>
            <person name="Miyauchi S."/>
            <person name="Morin E."/>
            <person name="Yang Z.-L."/>
            <person name="Xu J."/>
            <person name="Martin F.M."/>
        </authorList>
    </citation>
    <scope>NUCLEOTIDE SEQUENCE</scope>
    <source>
        <strain evidence="1">BR01</strain>
    </source>
</reference>
<dbReference type="EMBL" id="JAGFBS010000015">
    <property type="protein sequence ID" value="KAG6375263.1"/>
    <property type="molecule type" value="Genomic_DNA"/>
</dbReference>
<dbReference type="AlphaFoldDB" id="A0A8I3A800"/>
<accession>A0A8I3A800</accession>
<evidence type="ECO:0000313" key="1">
    <source>
        <dbReference type="EMBL" id="KAG6375263.1"/>
    </source>
</evidence>